<keyword evidence="3 6" id="KW-0812">Transmembrane</keyword>
<comment type="caution">
    <text evidence="9">The sequence shown here is derived from an EMBL/GenBank/DDBJ whole genome shotgun (WGS) entry which is preliminary data.</text>
</comment>
<dbReference type="InterPro" id="IPR025405">
    <property type="entry name" value="DUF4131"/>
</dbReference>
<organism evidence="9 10">
    <name type="scientific">Asprobacillus argus</name>
    <dbReference type="NCBI Taxonomy" id="3076534"/>
    <lineage>
        <taxon>Bacteria</taxon>
        <taxon>Pseudomonadati</taxon>
        <taxon>Bacteroidota</taxon>
        <taxon>Flavobacteriia</taxon>
        <taxon>Flavobacteriales</taxon>
        <taxon>Flavobacteriaceae</taxon>
        <taxon>Asprobacillus</taxon>
    </lineage>
</organism>
<evidence type="ECO:0000259" key="7">
    <source>
        <dbReference type="Pfam" id="PF03772"/>
    </source>
</evidence>
<evidence type="ECO:0000256" key="4">
    <source>
        <dbReference type="ARBA" id="ARBA00022989"/>
    </source>
</evidence>
<proteinExistence type="predicted"/>
<name>A0ABU3LF16_9FLAO</name>
<dbReference type="NCBIfam" id="TIGR00360">
    <property type="entry name" value="ComEC_N-term"/>
    <property type="match status" value="1"/>
</dbReference>
<feature type="transmembrane region" description="Helical" evidence="6">
    <location>
        <begin position="281"/>
        <end position="298"/>
    </location>
</feature>
<sequence length="672" mass="76801">MKKLLEYLPFHFTLSLIIGITSQFNFRIWSYGFLAMAYVAFALFIILILLRRSKLYFFSVWLFFFCIGVAVVYAQDDRNYSTYYGHHKKDNASAVIAIQKELKSSTYNYKYEATILQLDTTPVRGNILLNLDKDSIEKRLKVGDILFLKPKIEKVSSPLNPHQFDYGSYLEKQGIYHQVFVKNSEYVIMEQRQNSLQTMASEIRNSIEISLRKSIVDKDVLGVMNALLLGQRRDISVGLIESYTKAGAIHILAVSGLHVGILLLIFSYVLGPIERIKNGKFYKTLIVVVLLWMFALIAGLSASVVRAVTMFTFVAFGMMTKRSGGVLNALLSSAFFLLLIKPLFLFDVGFQLSYLAVFGIVWIQPMISNLWKPKYTIVNKLWQLSTVSIAAQAMILPLSLYYFHQFPGLFIISNLVIVPFLGMILLGGILIIFLSLIGVLPHFLVEVYEVTVATMNSFVSWIAAQEQFLITEISFSMMLMIASYFVILSVGSLCSKWHPKKMMVALGTIILFQSVLMYKEYEKNSPKALIVFHKSKRTIIGERLQDSLCIYSDMNLLDLQGDHAVKSYLLGEDVFVYFDERLHNYYQIGNEELLIVDKKGVYEFKGYENAIILLRQSPRINLERLITRLNPKVIIADGSNYKSTVAKWEKTCIEKKTPFWYTGQNGAYILKK</sequence>
<keyword evidence="5 6" id="KW-0472">Membrane</keyword>
<evidence type="ECO:0000313" key="10">
    <source>
        <dbReference type="Proteomes" id="UP001257277"/>
    </source>
</evidence>
<keyword evidence="4 6" id="KW-1133">Transmembrane helix</keyword>
<dbReference type="PANTHER" id="PTHR30619:SF1">
    <property type="entry name" value="RECOMBINATION PROTEIN 2"/>
    <property type="match status" value="1"/>
</dbReference>
<evidence type="ECO:0000256" key="5">
    <source>
        <dbReference type="ARBA" id="ARBA00023136"/>
    </source>
</evidence>
<feature type="transmembrane region" description="Helical" evidence="6">
    <location>
        <begin position="409"/>
        <end position="436"/>
    </location>
</feature>
<keyword evidence="2" id="KW-1003">Cell membrane</keyword>
<dbReference type="Pfam" id="PF03772">
    <property type="entry name" value="Competence"/>
    <property type="match status" value="1"/>
</dbReference>
<dbReference type="InterPro" id="IPR004477">
    <property type="entry name" value="ComEC_N"/>
</dbReference>
<accession>A0ABU3LF16</accession>
<dbReference type="EMBL" id="JAVTTO010000003">
    <property type="protein sequence ID" value="MDT7832301.1"/>
    <property type="molecule type" value="Genomic_DNA"/>
</dbReference>
<feature type="transmembrane region" description="Helical" evidence="6">
    <location>
        <begin position="55"/>
        <end position="74"/>
    </location>
</feature>
<feature type="transmembrane region" description="Helical" evidence="6">
    <location>
        <begin position="327"/>
        <end position="346"/>
    </location>
</feature>
<dbReference type="RefSeq" id="WP_349241561.1">
    <property type="nucleotide sequence ID" value="NZ_JAVTTO010000003.1"/>
</dbReference>
<comment type="subcellular location">
    <subcellularLocation>
        <location evidence="1">Cell membrane</location>
        <topology evidence="1">Multi-pass membrane protein</topology>
    </subcellularLocation>
</comment>
<keyword evidence="10" id="KW-1185">Reference proteome</keyword>
<reference evidence="9 10" key="1">
    <citation type="submission" date="2023-09" db="EMBL/GenBank/DDBJ databases">
        <title>Novel taxa isolated from Blanes Bay.</title>
        <authorList>
            <person name="Rey-Velasco X."/>
            <person name="Lucena T."/>
        </authorList>
    </citation>
    <scope>NUCLEOTIDE SEQUENCE [LARGE SCALE GENOMIC DNA]</scope>
    <source>
        <strain evidence="9 10">S356</strain>
    </source>
</reference>
<feature type="transmembrane region" description="Helical" evidence="6">
    <location>
        <begin position="7"/>
        <end position="24"/>
    </location>
</feature>
<evidence type="ECO:0000256" key="1">
    <source>
        <dbReference type="ARBA" id="ARBA00004651"/>
    </source>
</evidence>
<dbReference type="InterPro" id="IPR052159">
    <property type="entry name" value="Competence_DNA_uptake"/>
</dbReference>
<feature type="transmembrane region" description="Helical" evidence="6">
    <location>
        <begin position="469"/>
        <end position="490"/>
    </location>
</feature>
<gene>
    <name evidence="9" type="ORF">RQM59_07910</name>
</gene>
<evidence type="ECO:0000256" key="3">
    <source>
        <dbReference type="ARBA" id="ARBA00022692"/>
    </source>
</evidence>
<feature type="transmembrane region" description="Helical" evidence="6">
    <location>
        <begin position="248"/>
        <end position="269"/>
    </location>
</feature>
<dbReference type="Proteomes" id="UP001257277">
    <property type="component" value="Unassembled WGS sequence"/>
</dbReference>
<feature type="domain" description="ComEC/Rec2-related protein" evidence="7">
    <location>
        <begin position="227"/>
        <end position="493"/>
    </location>
</feature>
<evidence type="ECO:0000313" key="9">
    <source>
        <dbReference type="EMBL" id="MDT7832301.1"/>
    </source>
</evidence>
<feature type="domain" description="DUF4131" evidence="8">
    <location>
        <begin position="30"/>
        <end position="185"/>
    </location>
</feature>
<feature type="transmembrane region" description="Helical" evidence="6">
    <location>
        <begin position="30"/>
        <end position="50"/>
    </location>
</feature>
<dbReference type="PANTHER" id="PTHR30619">
    <property type="entry name" value="DNA INTERNALIZATION/COMPETENCE PROTEIN COMEC/REC2"/>
    <property type="match status" value="1"/>
</dbReference>
<feature type="transmembrane region" description="Helical" evidence="6">
    <location>
        <begin position="352"/>
        <end position="371"/>
    </location>
</feature>
<evidence type="ECO:0000259" key="8">
    <source>
        <dbReference type="Pfam" id="PF13567"/>
    </source>
</evidence>
<evidence type="ECO:0000256" key="2">
    <source>
        <dbReference type="ARBA" id="ARBA00022475"/>
    </source>
</evidence>
<dbReference type="Pfam" id="PF13567">
    <property type="entry name" value="DUF4131"/>
    <property type="match status" value="1"/>
</dbReference>
<evidence type="ECO:0000256" key="6">
    <source>
        <dbReference type="SAM" id="Phobius"/>
    </source>
</evidence>
<protein>
    <submittedName>
        <fullName evidence="9">ComEC/Rec2 family competence protein</fullName>
    </submittedName>
</protein>
<feature type="transmembrane region" description="Helical" evidence="6">
    <location>
        <begin position="383"/>
        <end position="403"/>
    </location>
</feature>